<reference evidence="2 3" key="1">
    <citation type="submission" date="2022-12" db="EMBL/GenBank/DDBJ databases">
        <title>Chromosome-level genome of Tegillarca granosa.</title>
        <authorList>
            <person name="Kim J."/>
        </authorList>
    </citation>
    <scope>NUCLEOTIDE SEQUENCE [LARGE SCALE GENOMIC DNA]</scope>
    <source>
        <strain evidence="2">Teg-2019</strain>
        <tissue evidence="2">Adductor muscle</tissue>
    </source>
</reference>
<accession>A0ABQ9F294</accession>
<name>A0ABQ9F294_TEGGR</name>
<protein>
    <recommendedName>
        <fullName evidence="1">Transposable element P transposase-like RNase H domain-containing protein</fullName>
    </recommendedName>
</protein>
<keyword evidence="3" id="KW-1185">Reference proteome</keyword>
<feature type="domain" description="Transposable element P transposase-like RNase H" evidence="1">
    <location>
        <begin position="96"/>
        <end position="238"/>
    </location>
</feature>
<comment type="caution">
    <text evidence="2">The sequence shown here is derived from an EMBL/GenBank/DDBJ whole genome shotgun (WGS) entry which is preliminary data.</text>
</comment>
<evidence type="ECO:0000313" key="2">
    <source>
        <dbReference type="EMBL" id="KAJ8311525.1"/>
    </source>
</evidence>
<evidence type="ECO:0000259" key="1">
    <source>
        <dbReference type="Pfam" id="PF21787"/>
    </source>
</evidence>
<gene>
    <name evidence="2" type="ORF">KUTeg_010880</name>
</gene>
<sequence>MADKENICQISEEETLEKMKLLAPNLKKNQLILMLSQITASNASKNGMRWDKDVICMALSLYNRNPAAYRDLTQNNWLNLPFESLLQRYKNAVHQRPGISNEMMGWMSNEAKSQNITVTGYYGGLILDEMMIQEDLQIVHSKNETKFIGLEDSGDSVKQMQLLNNVNTGYELVNHVLQFVFTGFTGFRWPFANFPNTQAPPAEIFHTFWTCVDALYTWGFKPLYSSLDGSANNRAFIKIHFPDNNPSENKMIAKCYKNPTRTMIFLMDPSHLLKKIRNSVLSSGFLTSHQRLLTVNGHFIIWKMWVDAYQWDCTNSFRIHHKLCDEHIFPNNAQKMRNKLAFETLDSDMLNLMTCYSQTLNAAGQAEMVI</sequence>
<organism evidence="2 3">
    <name type="scientific">Tegillarca granosa</name>
    <name type="common">Malaysian cockle</name>
    <name type="synonym">Anadara granosa</name>
    <dbReference type="NCBI Taxonomy" id="220873"/>
    <lineage>
        <taxon>Eukaryota</taxon>
        <taxon>Metazoa</taxon>
        <taxon>Spiralia</taxon>
        <taxon>Lophotrochozoa</taxon>
        <taxon>Mollusca</taxon>
        <taxon>Bivalvia</taxon>
        <taxon>Autobranchia</taxon>
        <taxon>Pteriomorphia</taxon>
        <taxon>Arcoida</taxon>
        <taxon>Arcoidea</taxon>
        <taxon>Arcidae</taxon>
        <taxon>Tegillarca</taxon>
    </lineage>
</organism>
<dbReference type="EMBL" id="JARBDR010000496">
    <property type="protein sequence ID" value="KAJ8311525.1"/>
    <property type="molecule type" value="Genomic_DNA"/>
</dbReference>
<proteinExistence type="predicted"/>
<dbReference type="Proteomes" id="UP001217089">
    <property type="component" value="Unassembled WGS sequence"/>
</dbReference>
<evidence type="ECO:0000313" key="3">
    <source>
        <dbReference type="Proteomes" id="UP001217089"/>
    </source>
</evidence>
<dbReference type="InterPro" id="IPR048365">
    <property type="entry name" value="TNP-like_RNaseH_N"/>
</dbReference>
<dbReference type="Pfam" id="PF21787">
    <property type="entry name" value="TNP-like_RNaseH_N"/>
    <property type="match status" value="1"/>
</dbReference>